<dbReference type="Pfam" id="PF03110">
    <property type="entry name" value="SBP"/>
    <property type="match status" value="1"/>
</dbReference>
<dbReference type="Proteomes" id="UP001327560">
    <property type="component" value="Chromosome 8"/>
</dbReference>
<dbReference type="FunFam" id="4.10.1100.10:FF:000001">
    <property type="entry name" value="Squamosa promoter-binding-like protein 14"/>
    <property type="match status" value="1"/>
</dbReference>
<evidence type="ECO:0000256" key="6">
    <source>
        <dbReference type="ARBA" id="ARBA00023125"/>
    </source>
</evidence>
<evidence type="ECO:0000313" key="12">
    <source>
        <dbReference type="EMBL" id="WOL16413.1"/>
    </source>
</evidence>
<dbReference type="InterPro" id="IPR004333">
    <property type="entry name" value="SBP_dom"/>
</dbReference>
<evidence type="ECO:0000256" key="2">
    <source>
        <dbReference type="ARBA" id="ARBA00022723"/>
    </source>
</evidence>
<feature type="region of interest" description="Disordered" evidence="10">
    <location>
        <begin position="368"/>
        <end position="428"/>
    </location>
</feature>
<dbReference type="PANTHER" id="PTHR31251:SF226">
    <property type="entry name" value="SQUAMOSA PROMOTER-BINDING-LIKE PROTEIN 6"/>
    <property type="match status" value="1"/>
</dbReference>
<feature type="compositionally biased region" description="Low complexity" evidence="10">
    <location>
        <begin position="413"/>
        <end position="425"/>
    </location>
</feature>
<keyword evidence="8" id="KW-0539">Nucleus</keyword>
<reference evidence="12 13" key="1">
    <citation type="submission" date="2023-10" db="EMBL/GenBank/DDBJ databases">
        <title>Chromosome-scale genome assembly provides insights into flower coloration mechanisms of Canna indica.</title>
        <authorList>
            <person name="Li C."/>
        </authorList>
    </citation>
    <scope>NUCLEOTIDE SEQUENCE [LARGE SCALE GENOMIC DNA]</scope>
    <source>
        <tissue evidence="12">Flower</tissue>
    </source>
</reference>
<evidence type="ECO:0000256" key="10">
    <source>
        <dbReference type="SAM" id="MobiDB-lite"/>
    </source>
</evidence>
<keyword evidence="4" id="KW-0862">Zinc</keyword>
<evidence type="ECO:0000256" key="9">
    <source>
        <dbReference type="PROSITE-ProRule" id="PRU00470"/>
    </source>
</evidence>
<name>A0AAQ3KWM4_9LILI</name>
<gene>
    <name evidence="12" type="ORF">Cni_G25200</name>
</gene>
<evidence type="ECO:0000256" key="3">
    <source>
        <dbReference type="ARBA" id="ARBA00022771"/>
    </source>
</evidence>
<keyword evidence="6" id="KW-0238">DNA-binding</keyword>
<dbReference type="GO" id="GO:0008270">
    <property type="term" value="F:zinc ion binding"/>
    <property type="evidence" value="ECO:0007669"/>
    <property type="project" value="UniProtKB-KW"/>
</dbReference>
<evidence type="ECO:0000256" key="8">
    <source>
        <dbReference type="ARBA" id="ARBA00023242"/>
    </source>
</evidence>
<keyword evidence="2" id="KW-0479">Metal-binding</keyword>
<dbReference type="InterPro" id="IPR036893">
    <property type="entry name" value="SBP_sf"/>
</dbReference>
<dbReference type="GO" id="GO:0005634">
    <property type="term" value="C:nucleus"/>
    <property type="evidence" value="ECO:0007669"/>
    <property type="project" value="UniProtKB-SubCell"/>
</dbReference>
<dbReference type="Pfam" id="PF26102">
    <property type="entry name" value="Ig_SPL7"/>
    <property type="match status" value="1"/>
</dbReference>
<comment type="subcellular location">
    <subcellularLocation>
        <location evidence="1">Nucleus</location>
    </subcellularLocation>
</comment>
<evidence type="ECO:0000313" key="13">
    <source>
        <dbReference type="Proteomes" id="UP001327560"/>
    </source>
</evidence>
<protein>
    <recommendedName>
        <fullName evidence="11">SBP-type domain-containing protein</fullName>
    </recommendedName>
</protein>
<evidence type="ECO:0000256" key="1">
    <source>
        <dbReference type="ARBA" id="ARBA00004123"/>
    </source>
</evidence>
<evidence type="ECO:0000256" key="5">
    <source>
        <dbReference type="ARBA" id="ARBA00023015"/>
    </source>
</evidence>
<keyword evidence="5" id="KW-0805">Transcription regulation</keyword>
<evidence type="ECO:0000256" key="4">
    <source>
        <dbReference type="ARBA" id="ARBA00022833"/>
    </source>
</evidence>
<dbReference type="Gene3D" id="4.10.1100.10">
    <property type="entry name" value="Transcription factor, SBP-box domain"/>
    <property type="match status" value="1"/>
</dbReference>
<dbReference type="InterPro" id="IPR044817">
    <property type="entry name" value="SBP-like"/>
</dbReference>
<feature type="domain" description="SBP-type" evidence="11">
    <location>
        <begin position="130"/>
        <end position="207"/>
    </location>
</feature>
<dbReference type="GO" id="GO:0003677">
    <property type="term" value="F:DNA binding"/>
    <property type="evidence" value="ECO:0007669"/>
    <property type="project" value="UniProtKB-KW"/>
</dbReference>
<dbReference type="PROSITE" id="PS51141">
    <property type="entry name" value="ZF_SBP"/>
    <property type="match status" value="1"/>
</dbReference>
<evidence type="ECO:0000256" key="7">
    <source>
        <dbReference type="ARBA" id="ARBA00023163"/>
    </source>
</evidence>
<keyword evidence="7" id="KW-0804">Transcription</keyword>
<dbReference type="AlphaFoldDB" id="A0AAQ3KWM4"/>
<sequence length="852" mass="94225">MNGIGKKKSLDWDLNDWKWDGELFVATPLNATPADCWNKHLPQDASKGLLSNSVSPSSEGVDFGLVDRDKGEAEKRRRIALVDEVESCGGAESLSLKLGANSCTVVESDLAYGEGKNGRKGKSQGGNSTIPTCQVEGCNADLSDSRDYHRRHKVCEMHAKSSSAVVKNSIQRFCQQCSRFHLLEEFDEGKRSCRRRLAGHNRRRRKTNPDINVNGDSSIDKQTCGYLLIILLRILSNLQTANSERSRDQELLACLLRNLASLANTINPSNLSQFLRVSQEPQKLISNAGTSSEAIVTSVPNAPEQGSGSPFCSTVKKPCMDGIDPLQQANYIPSVAVTTVNATSKGRMASAELTVNEVRMMDFDLNSTYNDTQDFDGEKKPATPLGSGMGYPNCPSWAMQDPHQASSPQTSGNSDSTSNPTQSSSHGNAQCRTDRIIFKLFGKDPNDVPLVLRAQILKWLSSSPTDIESYIRPGCIILTIYIHQAESSWVQLCSDLTSNLNRLLYESSDEFWTMGWIFARVRNYAAFIYDGQVVLEVPLLTRHRNSWKVLSVSPIAVTCSTTVEFTVKGFNLAQATSKLLCSFDGKYLFQETRQALAEGSGRGSDQEQSQCLRFSCLIPDATGRGFIEFEDCGLSNGFFPFIVAEQDICSEICMLENAINVNSYDDYIQEKKETVNARNQALDFINELGWLLRRNHIISSCQDSKLSSNIFPLTRFRWLMSFAMKREWSAVVKKLLDILFNGAVDAGGQSLVDLVLSENLLHSAVQMKSEAIVQLLLRYVPDKTTNETDPDQLLFRPDMLGSSAITPLHIVASSDCAESLLDALTNDPNQVGTKAWKNIRDSTGFLLEISSK</sequence>
<feature type="compositionally biased region" description="Polar residues" evidence="10">
    <location>
        <begin position="403"/>
        <end position="412"/>
    </location>
</feature>
<accession>A0AAQ3KWM4</accession>
<dbReference type="PANTHER" id="PTHR31251">
    <property type="entry name" value="SQUAMOSA PROMOTER-BINDING-LIKE PROTEIN 4"/>
    <property type="match status" value="1"/>
</dbReference>
<dbReference type="SUPFAM" id="SSF103612">
    <property type="entry name" value="SBT domain"/>
    <property type="match status" value="1"/>
</dbReference>
<keyword evidence="3 9" id="KW-0863">Zinc-finger</keyword>
<proteinExistence type="predicted"/>
<evidence type="ECO:0000259" key="11">
    <source>
        <dbReference type="PROSITE" id="PS51141"/>
    </source>
</evidence>
<dbReference type="EMBL" id="CP136897">
    <property type="protein sequence ID" value="WOL16413.1"/>
    <property type="molecule type" value="Genomic_DNA"/>
</dbReference>
<organism evidence="12 13">
    <name type="scientific">Canna indica</name>
    <name type="common">Indian-shot</name>
    <dbReference type="NCBI Taxonomy" id="4628"/>
    <lineage>
        <taxon>Eukaryota</taxon>
        <taxon>Viridiplantae</taxon>
        <taxon>Streptophyta</taxon>
        <taxon>Embryophyta</taxon>
        <taxon>Tracheophyta</taxon>
        <taxon>Spermatophyta</taxon>
        <taxon>Magnoliopsida</taxon>
        <taxon>Liliopsida</taxon>
        <taxon>Zingiberales</taxon>
        <taxon>Cannaceae</taxon>
        <taxon>Canna</taxon>
    </lineage>
</organism>
<keyword evidence="13" id="KW-1185">Reference proteome</keyword>